<comment type="caution">
    <text evidence="2">The sequence shown here is derived from an EMBL/GenBank/DDBJ whole genome shotgun (WGS) entry which is preliminary data.</text>
</comment>
<dbReference type="Proteomes" id="UP000655410">
    <property type="component" value="Unassembled WGS sequence"/>
</dbReference>
<dbReference type="InterPro" id="IPR012507">
    <property type="entry name" value="YibE_F"/>
</dbReference>
<feature type="transmembrane region" description="Helical" evidence="1">
    <location>
        <begin position="354"/>
        <end position="376"/>
    </location>
</feature>
<evidence type="ECO:0000256" key="1">
    <source>
        <dbReference type="SAM" id="Phobius"/>
    </source>
</evidence>
<feature type="transmembrane region" description="Helical" evidence="1">
    <location>
        <begin position="199"/>
        <end position="219"/>
    </location>
</feature>
<dbReference type="EMBL" id="BMNI01000001">
    <property type="protein sequence ID" value="GGO86497.1"/>
    <property type="molecule type" value="Genomic_DNA"/>
</dbReference>
<feature type="transmembrane region" description="Helical" evidence="1">
    <location>
        <begin position="52"/>
        <end position="72"/>
    </location>
</feature>
<evidence type="ECO:0008006" key="4">
    <source>
        <dbReference type="Google" id="ProtNLM"/>
    </source>
</evidence>
<name>A0ABQ2N7W8_9ACTN</name>
<gene>
    <name evidence="2" type="ORF">GCM10011584_08960</name>
</gene>
<keyword evidence="1" id="KW-0812">Transmembrane</keyword>
<dbReference type="PANTHER" id="PTHR41771:SF1">
    <property type="entry name" value="MEMBRANE PROTEIN"/>
    <property type="match status" value="1"/>
</dbReference>
<keyword evidence="1" id="KW-0472">Membrane</keyword>
<feature type="transmembrane region" description="Helical" evidence="1">
    <location>
        <begin position="297"/>
        <end position="318"/>
    </location>
</feature>
<sequence length="431" mass="44343">MIVKNVPGAVAAHTRGILPPMGDHSGHGHGHGHSHDPAAFAGVRTSSLPRNAVLGLLVLVAVATVIGLVTLWPDGKRPHAEYAATGVSYPVATVVSAHDPCPVIDPNADPSGTPEMPKGCDGLTVKLADGTRVDVQAEPGAVRSGLRKGDRVTLAKVPGAEGGAVYSYFGTQRKAPVGLLLAAFVLVVVAVARKRGALALVGLGVAATVVGGWMVPSLLEGHSPVGVALTASAAIMFAVLYAAHGISMRTSTALAGTLVGLGITALLGQLASGWARLSGLGAEASDPLRTFAGDLDFRGLLVAAIIVAGLGVLNDVTITQSSAVWELRAASETMSRRELYTSAMRIGRDHIASAIYTIVFVYAGTALTTLLFVALYDRTLLDLLLTEQFAEECVMTLSSSIGLVLAMPATTVIAALTVSAPRSHGRRRAAW</sequence>
<dbReference type="PANTHER" id="PTHR41771">
    <property type="entry name" value="MEMBRANE PROTEIN-RELATED"/>
    <property type="match status" value="1"/>
</dbReference>
<evidence type="ECO:0000313" key="2">
    <source>
        <dbReference type="EMBL" id="GGO86497.1"/>
    </source>
</evidence>
<protein>
    <recommendedName>
        <fullName evidence="4">YibE/F family protein</fullName>
    </recommendedName>
</protein>
<proteinExistence type="predicted"/>
<feature type="transmembrane region" description="Helical" evidence="1">
    <location>
        <begin position="396"/>
        <end position="418"/>
    </location>
</feature>
<dbReference type="Pfam" id="PF07907">
    <property type="entry name" value="YibE_F"/>
    <property type="match status" value="1"/>
</dbReference>
<reference evidence="3" key="1">
    <citation type="journal article" date="2019" name="Int. J. Syst. Evol. Microbiol.">
        <title>The Global Catalogue of Microorganisms (GCM) 10K type strain sequencing project: providing services to taxonomists for standard genome sequencing and annotation.</title>
        <authorList>
            <consortium name="The Broad Institute Genomics Platform"/>
            <consortium name="The Broad Institute Genome Sequencing Center for Infectious Disease"/>
            <person name="Wu L."/>
            <person name="Ma J."/>
        </authorList>
    </citation>
    <scope>NUCLEOTIDE SEQUENCE [LARGE SCALE GENOMIC DNA]</scope>
    <source>
        <strain evidence="3">CGMCC 4.7371</strain>
    </source>
</reference>
<feature type="transmembrane region" description="Helical" evidence="1">
    <location>
        <begin position="255"/>
        <end position="277"/>
    </location>
</feature>
<keyword evidence="1" id="KW-1133">Transmembrane helix</keyword>
<keyword evidence="3" id="KW-1185">Reference proteome</keyword>
<accession>A0ABQ2N7W8</accession>
<feature type="transmembrane region" description="Helical" evidence="1">
    <location>
        <begin position="225"/>
        <end position="243"/>
    </location>
</feature>
<evidence type="ECO:0000313" key="3">
    <source>
        <dbReference type="Proteomes" id="UP000655410"/>
    </source>
</evidence>
<feature type="transmembrane region" description="Helical" evidence="1">
    <location>
        <begin position="175"/>
        <end position="192"/>
    </location>
</feature>
<organism evidence="2 3">
    <name type="scientific">Nocardioides phosphati</name>
    <dbReference type="NCBI Taxonomy" id="1867775"/>
    <lineage>
        <taxon>Bacteria</taxon>
        <taxon>Bacillati</taxon>
        <taxon>Actinomycetota</taxon>
        <taxon>Actinomycetes</taxon>
        <taxon>Propionibacteriales</taxon>
        <taxon>Nocardioidaceae</taxon>
        <taxon>Nocardioides</taxon>
    </lineage>
</organism>